<dbReference type="EMBL" id="FQXP01000003">
    <property type="protein sequence ID" value="SHH38939.1"/>
    <property type="molecule type" value="Genomic_DNA"/>
</dbReference>
<evidence type="ECO:0000313" key="6">
    <source>
        <dbReference type="Proteomes" id="UP000184526"/>
    </source>
</evidence>
<dbReference type="InterPro" id="IPR016035">
    <property type="entry name" value="Acyl_Trfase/lysoPLipase"/>
</dbReference>
<dbReference type="GO" id="GO:0016042">
    <property type="term" value="P:lipid catabolic process"/>
    <property type="evidence" value="ECO:0007669"/>
    <property type="project" value="UniProtKB-UniRule"/>
</dbReference>
<dbReference type="RefSeq" id="WP_072829180.1">
    <property type="nucleotide sequence ID" value="NZ_FQXP01000003.1"/>
</dbReference>
<dbReference type="GO" id="GO:0047372">
    <property type="term" value="F:monoacylglycerol lipase activity"/>
    <property type="evidence" value="ECO:0007669"/>
    <property type="project" value="TreeGrafter"/>
</dbReference>
<keyword evidence="2 3" id="KW-0443">Lipid metabolism</keyword>
<dbReference type="SUPFAM" id="SSF52151">
    <property type="entry name" value="FabD/lysophospholipase-like"/>
    <property type="match status" value="1"/>
</dbReference>
<dbReference type="InterPro" id="IPR002641">
    <property type="entry name" value="PNPLA_dom"/>
</dbReference>
<keyword evidence="3" id="KW-0442">Lipid degradation</keyword>
<feature type="active site" description="Proton acceptor" evidence="3">
    <location>
        <position position="196"/>
    </location>
</feature>
<proteinExistence type="inferred from homology"/>
<protein>
    <submittedName>
        <fullName evidence="5">Patatin-like phospholipase/acyl hydrolase</fullName>
    </submittedName>
</protein>
<feature type="short sequence motif" description="GXGXXG" evidence="3">
    <location>
        <begin position="11"/>
        <end position="16"/>
    </location>
</feature>
<sequence>MELIRILSIDGGGIRGVIPATILVTLEKLIQKYSGRSDARIGEYFDFIAGTSTGGILTALYLCPDKKNPKRAKMSAEEIAKFYIEDGENIFHKSIKHTVASAFGLFGSKYGCKNLEDKCKELVGDIKLSEILKPCLITSYDINNNSTIFFNKADAFADKEKDFYLRDVIRATSAAPAYFEPAYIKSISGTYYTMIDGGVFANNPSMCAYVEATKLRYNLNADKMIVLSIGTGSYNKNFRINKNSGLINWAFPLFYMNMSGVSDSVDYQLRTIYESVDKNYYYLRVDKDLREYPRSIFEIDNTSKRNIRLLQEAGSKAAYESLHELDNFAKLLVYKDFSLIKEKSS</sequence>
<dbReference type="PROSITE" id="PS51635">
    <property type="entry name" value="PNPLA"/>
    <property type="match status" value="1"/>
</dbReference>
<feature type="active site" description="Nucleophile" evidence="3">
    <location>
        <position position="52"/>
    </location>
</feature>
<dbReference type="GO" id="GO:0004620">
    <property type="term" value="F:phospholipase activity"/>
    <property type="evidence" value="ECO:0007669"/>
    <property type="project" value="TreeGrafter"/>
</dbReference>
<evidence type="ECO:0000256" key="1">
    <source>
        <dbReference type="ARBA" id="ARBA00010240"/>
    </source>
</evidence>
<feature type="short sequence motif" description="DGA/G" evidence="3">
    <location>
        <begin position="196"/>
        <end position="198"/>
    </location>
</feature>
<name>A0A1M5SKB3_9CLOT</name>
<feature type="short sequence motif" description="GXSXG" evidence="3">
    <location>
        <begin position="50"/>
        <end position="54"/>
    </location>
</feature>
<comment type="similarity">
    <text evidence="1">Belongs to the patatin family.</text>
</comment>
<dbReference type="STRING" id="1121306.SAMN02745196_00204"/>
<dbReference type="PANTHER" id="PTHR32176:SF92">
    <property type="entry name" value="XYLOSE ISOMERASE"/>
    <property type="match status" value="1"/>
</dbReference>
<keyword evidence="3 5" id="KW-0378">Hydrolase</keyword>
<feature type="domain" description="PNPLA" evidence="4">
    <location>
        <begin position="7"/>
        <end position="209"/>
    </location>
</feature>
<dbReference type="PANTHER" id="PTHR32176">
    <property type="entry name" value="XYLOSE ISOMERASE"/>
    <property type="match status" value="1"/>
</dbReference>
<reference evidence="5 6" key="1">
    <citation type="submission" date="2016-11" db="EMBL/GenBank/DDBJ databases">
        <authorList>
            <person name="Jaros S."/>
            <person name="Januszkiewicz K."/>
            <person name="Wedrychowicz H."/>
        </authorList>
    </citation>
    <scope>NUCLEOTIDE SEQUENCE [LARGE SCALE GENOMIC DNA]</scope>
    <source>
        <strain evidence="5 6">DSM 3089</strain>
    </source>
</reference>
<organism evidence="5 6">
    <name type="scientific">Clostridium collagenovorans DSM 3089</name>
    <dbReference type="NCBI Taxonomy" id="1121306"/>
    <lineage>
        <taxon>Bacteria</taxon>
        <taxon>Bacillati</taxon>
        <taxon>Bacillota</taxon>
        <taxon>Clostridia</taxon>
        <taxon>Eubacteriales</taxon>
        <taxon>Clostridiaceae</taxon>
        <taxon>Clostridium</taxon>
    </lineage>
</organism>
<keyword evidence="6" id="KW-1185">Reference proteome</keyword>
<evidence type="ECO:0000256" key="3">
    <source>
        <dbReference type="PROSITE-ProRule" id="PRU01161"/>
    </source>
</evidence>
<evidence type="ECO:0000256" key="2">
    <source>
        <dbReference type="ARBA" id="ARBA00023098"/>
    </source>
</evidence>
<dbReference type="Proteomes" id="UP000184526">
    <property type="component" value="Unassembled WGS sequence"/>
</dbReference>
<dbReference type="Gene3D" id="3.40.1090.10">
    <property type="entry name" value="Cytosolic phospholipase A2 catalytic domain"/>
    <property type="match status" value="1"/>
</dbReference>
<dbReference type="OrthoDB" id="9807112at2"/>
<evidence type="ECO:0000313" key="5">
    <source>
        <dbReference type="EMBL" id="SHH38939.1"/>
    </source>
</evidence>
<dbReference type="Pfam" id="PF01734">
    <property type="entry name" value="Patatin"/>
    <property type="match status" value="1"/>
</dbReference>
<accession>A0A1M5SKB3</accession>
<gene>
    <name evidence="5" type="ORF">SAMN02745196_00204</name>
</gene>
<dbReference type="AlphaFoldDB" id="A0A1M5SKB3"/>
<evidence type="ECO:0000259" key="4">
    <source>
        <dbReference type="PROSITE" id="PS51635"/>
    </source>
</evidence>